<feature type="compositionally biased region" description="Acidic residues" evidence="2">
    <location>
        <begin position="43"/>
        <end position="52"/>
    </location>
</feature>
<dbReference type="Pfam" id="PF03480">
    <property type="entry name" value="DctP"/>
    <property type="match status" value="1"/>
</dbReference>
<evidence type="ECO:0000256" key="1">
    <source>
        <dbReference type="ARBA" id="ARBA00022729"/>
    </source>
</evidence>
<dbReference type="PANTHER" id="PTHR33376">
    <property type="match status" value="1"/>
</dbReference>
<dbReference type="EMBL" id="RBVX01000043">
    <property type="protein sequence ID" value="RSL30092.1"/>
    <property type="molecule type" value="Genomic_DNA"/>
</dbReference>
<dbReference type="AlphaFoldDB" id="A0A428MVF3"/>
<evidence type="ECO:0000313" key="5">
    <source>
        <dbReference type="Proteomes" id="UP000275076"/>
    </source>
</evidence>
<dbReference type="CDD" id="cd13603">
    <property type="entry name" value="PBP2_TRAP_Siap_TeaA_like"/>
    <property type="match status" value="1"/>
</dbReference>
<dbReference type="PANTHER" id="PTHR33376:SF4">
    <property type="entry name" value="SIALIC ACID-BINDING PERIPLASMIC PROTEIN SIAP"/>
    <property type="match status" value="1"/>
</dbReference>
<feature type="signal peptide" evidence="3">
    <location>
        <begin position="1"/>
        <end position="27"/>
    </location>
</feature>
<dbReference type="InterPro" id="IPR018389">
    <property type="entry name" value="DctP_fam"/>
</dbReference>
<accession>A0A428MVF3</accession>
<gene>
    <name evidence="4" type="ORF">D7Z54_27795</name>
</gene>
<dbReference type="PROSITE" id="PS51257">
    <property type="entry name" value="PROKAR_LIPOPROTEIN"/>
    <property type="match status" value="1"/>
</dbReference>
<dbReference type="Proteomes" id="UP000275076">
    <property type="component" value="Unassembled WGS sequence"/>
</dbReference>
<evidence type="ECO:0000313" key="4">
    <source>
        <dbReference type="EMBL" id="RSL30092.1"/>
    </source>
</evidence>
<organism evidence="4 5">
    <name type="scientific">Salibacterium salarium</name>
    <dbReference type="NCBI Taxonomy" id="284579"/>
    <lineage>
        <taxon>Bacteria</taxon>
        <taxon>Bacillati</taxon>
        <taxon>Bacillota</taxon>
        <taxon>Bacilli</taxon>
        <taxon>Bacillales</taxon>
        <taxon>Bacillaceae</taxon>
    </lineage>
</organism>
<comment type="caution">
    <text evidence="4">The sequence shown here is derived from an EMBL/GenBank/DDBJ whole genome shotgun (WGS) entry which is preliminary data.</text>
</comment>
<protein>
    <submittedName>
        <fullName evidence="4">TRAP transporter substrate-binding protein</fullName>
    </submittedName>
</protein>
<dbReference type="OrthoDB" id="9776801at2"/>
<keyword evidence="5" id="KW-1185">Reference proteome</keyword>
<evidence type="ECO:0000256" key="2">
    <source>
        <dbReference type="SAM" id="MobiDB-lite"/>
    </source>
</evidence>
<sequence>MKKYFLNRKSMKTVMFTLLLGAGSILVAGCGDEDANSSSGEDGAAETEEDASQETTELVAATINPEGSLLAETLQALADEVEEQSDGAIEFQVSTGGQLGDASSLYQSVISGDIDMIYSDSGRFSEHHPQFDVLGTNYLFEGQDHFESVVNSEGELSYFEDLLMEEPGLKTVMYAGGLERNIISTYPIESIDDIEGKTMRSKNESTEMEWWENLGANPTSIAFDEVYTALQTGVVEGSQNSMDAMIEQRFGEVADYVARTQHNLTLGFVVMNNEEFEALDSELQEVILNAAKEVQPEYIEKAFSESEEDVETLKEEFGVEFTDPEREEMIEASRNQMEKIAEEHGIEEEMDEIFETE</sequence>
<dbReference type="RefSeq" id="WP_125561286.1">
    <property type="nucleotide sequence ID" value="NZ_RBVX01000043.1"/>
</dbReference>
<dbReference type="Gene3D" id="3.40.190.170">
    <property type="entry name" value="Bacterial extracellular solute-binding protein, family 7"/>
    <property type="match status" value="1"/>
</dbReference>
<dbReference type="NCBIfam" id="NF037995">
    <property type="entry name" value="TRAP_S1"/>
    <property type="match status" value="1"/>
</dbReference>
<keyword evidence="1 3" id="KW-0732">Signal</keyword>
<dbReference type="InterPro" id="IPR038404">
    <property type="entry name" value="TRAP_DctP_sf"/>
</dbReference>
<reference evidence="4 5" key="1">
    <citation type="submission" date="2018-10" db="EMBL/GenBank/DDBJ databases">
        <title>Draft genome sequence of Bacillus salarius IM0101, isolated from a hypersaline soil in Inner Mongolia, China.</title>
        <authorList>
            <person name="Yamprayoonswat W."/>
            <person name="Boonvisut S."/>
            <person name="Jumpathong W."/>
            <person name="Sittihan S."/>
            <person name="Ruangsuj P."/>
            <person name="Wanthongcharoen S."/>
            <person name="Thongpramul N."/>
            <person name="Pimmason S."/>
            <person name="Yu B."/>
            <person name="Yasawong M."/>
        </authorList>
    </citation>
    <scope>NUCLEOTIDE SEQUENCE [LARGE SCALE GENOMIC DNA]</scope>
    <source>
        <strain evidence="4 5">IM0101</strain>
    </source>
</reference>
<proteinExistence type="predicted"/>
<feature type="chain" id="PRO_5038711187" evidence="3">
    <location>
        <begin position="28"/>
        <end position="357"/>
    </location>
</feature>
<dbReference type="GO" id="GO:0055085">
    <property type="term" value="P:transmembrane transport"/>
    <property type="evidence" value="ECO:0007669"/>
    <property type="project" value="InterPro"/>
</dbReference>
<name>A0A428MVF3_9BACI</name>
<evidence type="ECO:0000256" key="3">
    <source>
        <dbReference type="SAM" id="SignalP"/>
    </source>
</evidence>
<feature type="region of interest" description="Disordered" evidence="2">
    <location>
        <begin position="33"/>
        <end position="54"/>
    </location>
</feature>